<keyword evidence="2" id="KW-0812">Transmembrane</keyword>
<dbReference type="GO" id="GO:0046872">
    <property type="term" value="F:metal ion binding"/>
    <property type="evidence" value="ECO:0007669"/>
    <property type="project" value="InterPro"/>
</dbReference>
<dbReference type="InterPro" id="IPR042885">
    <property type="entry name" value="HIPP47/16"/>
</dbReference>
<proteinExistence type="predicted"/>
<dbReference type="SUPFAM" id="SSF55008">
    <property type="entry name" value="HMA, heavy metal-associated domain"/>
    <property type="match status" value="1"/>
</dbReference>
<gene>
    <name evidence="4" type="ORF">TRITD_3Av1G178610</name>
</gene>
<protein>
    <recommendedName>
        <fullName evidence="3">HMA domain-containing protein</fullName>
    </recommendedName>
</protein>
<evidence type="ECO:0000259" key="3">
    <source>
        <dbReference type="PROSITE" id="PS50846"/>
    </source>
</evidence>
<name>A0A9R0RRP7_TRITD</name>
<feature type="domain" description="HMA" evidence="3">
    <location>
        <begin position="104"/>
        <end position="171"/>
    </location>
</feature>
<dbReference type="AlphaFoldDB" id="A0A9R0RRP7"/>
<reference evidence="4 5" key="1">
    <citation type="submission" date="2017-09" db="EMBL/GenBank/DDBJ databases">
        <authorList>
            <consortium name="International Durum Wheat Genome Sequencing Consortium (IDWGSC)"/>
            <person name="Milanesi L."/>
        </authorList>
    </citation>
    <scope>NUCLEOTIDE SEQUENCE [LARGE SCALE GENOMIC DNA]</scope>
    <source>
        <strain evidence="5">cv. Svevo</strain>
    </source>
</reference>
<dbReference type="InterPro" id="IPR006121">
    <property type="entry name" value="HMA_dom"/>
</dbReference>
<dbReference type="PANTHER" id="PTHR46932:SF12">
    <property type="entry name" value="HEAVY METAL-ASSOCIATED ISOPRENYLATED PLANT PROTEIN 47"/>
    <property type="match status" value="1"/>
</dbReference>
<sequence length="253" mass="27979">MEARWIPVLVGWRAPFLDAFLSFIRVCAMLKKMRRRRLLEDGIRSSSPSPRPGNVSSIVGRRVKLASFRSMLLFIGGGCCSGARRLSDCLLQQCSPDSDEGGAMTAMVLKVPMVCKKCKSCVLTIVSKVKGVKSMAYDEEKSTLTVVGEVDVVVVVDALRKGKHPATVVTVGDEKKEAEEKKKKEEEEKKKKEAEEKKKKECLEKMQKCCPKACPPPLYCPKACSPPRHCPPPPRCPPQSYCYVDDSGPCTIV</sequence>
<dbReference type="Gene3D" id="3.30.70.100">
    <property type="match status" value="1"/>
</dbReference>
<accession>A0A9R0RRP7</accession>
<dbReference type="EMBL" id="LT934115">
    <property type="protein sequence ID" value="VAH63285.1"/>
    <property type="molecule type" value="Genomic_DNA"/>
</dbReference>
<dbReference type="InterPro" id="IPR036163">
    <property type="entry name" value="HMA_dom_sf"/>
</dbReference>
<organism evidence="4 5">
    <name type="scientific">Triticum turgidum subsp. durum</name>
    <name type="common">Durum wheat</name>
    <name type="synonym">Triticum durum</name>
    <dbReference type="NCBI Taxonomy" id="4567"/>
    <lineage>
        <taxon>Eukaryota</taxon>
        <taxon>Viridiplantae</taxon>
        <taxon>Streptophyta</taxon>
        <taxon>Embryophyta</taxon>
        <taxon>Tracheophyta</taxon>
        <taxon>Spermatophyta</taxon>
        <taxon>Magnoliopsida</taxon>
        <taxon>Liliopsida</taxon>
        <taxon>Poales</taxon>
        <taxon>Poaceae</taxon>
        <taxon>BOP clade</taxon>
        <taxon>Pooideae</taxon>
        <taxon>Triticodae</taxon>
        <taxon>Triticeae</taxon>
        <taxon>Triticinae</taxon>
        <taxon>Triticum</taxon>
    </lineage>
</organism>
<keyword evidence="5" id="KW-1185">Reference proteome</keyword>
<evidence type="ECO:0000313" key="4">
    <source>
        <dbReference type="EMBL" id="VAH63285.1"/>
    </source>
</evidence>
<dbReference type="Pfam" id="PF00403">
    <property type="entry name" value="HMA"/>
    <property type="match status" value="1"/>
</dbReference>
<evidence type="ECO:0000256" key="2">
    <source>
        <dbReference type="SAM" id="Phobius"/>
    </source>
</evidence>
<dbReference type="Gramene" id="TRITD3Av1G178610.1">
    <property type="protein sequence ID" value="TRITD3Av1G178610.1"/>
    <property type="gene ID" value="TRITD3Av1G178610"/>
</dbReference>
<evidence type="ECO:0000256" key="1">
    <source>
        <dbReference type="SAM" id="MobiDB-lite"/>
    </source>
</evidence>
<evidence type="ECO:0000313" key="5">
    <source>
        <dbReference type="Proteomes" id="UP000324705"/>
    </source>
</evidence>
<feature type="region of interest" description="Disordered" evidence="1">
    <location>
        <begin position="173"/>
        <end position="203"/>
    </location>
</feature>
<dbReference type="Proteomes" id="UP000324705">
    <property type="component" value="Chromosome 3A"/>
</dbReference>
<dbReference type="OMA" id="FIRVCAM"/>
<keyword evidence="2" id="KW-0472">Membrane</keyword>
<keyword evidence="2" id="KW-1133">Transmembrane helix</keyword>
<feature type="transmembrane region" description="Helical" evidence="2">
    <location>
        <begin position="12"/>
        <end position="30"/>
    </location>
</feature>
<dbReference type="PANTHER" id="PTHR46932">
    <property type="entry name" value="HEAVY METAL-ASSOCIATED ISOPRENYLATED PLANT PROTEIN 47"/>
    <property type="match status" value="1"/>
</dbReference>
<dbReference type="PROSITE" id="PS50846">
    <property type="entry name" value="HMA_2"/>
    <property type="match status" value="1"/>
</dbReference>